<evidence type="ECO:0000256" key="2">
    <source>
        <dbReference type="ARBA" id="ARBA00023125"/>
    </source>
</evidence>
<feature type="domain" description="NAC" evidence="5">
    <location>
        <begin position="79"/>
        <end position="168"/>
    </location>
</feature>
<dbReference type="InterPro" id="IPR036093">
    <property type="entry name" value="NAC_dom_sf"/>
</dbReference>
<dbReference type="Proteomes" id="UP001177003">
    <property type="component" value="Chromosome 0"/>
</dbReference>
<dbReference type="Pfam" id="PF02365">
    <property type="entry name" value="NAM"/>
    <property type="match status" value="1"/>
</dbReference>
<dbReference type="Gene3D" id="2.170.150.80">
    <property type="entry name" value="NAC domain"/>
    <property type="match status" value="1"/>
</dbReference>
<keyword evidence="4" id="KW-0539">Nucleus</keyword>
<name>A0AA35Y9V1_LACSI</name>
<keyword evidence="7" id="KW-1185">Reference proteome</keyword>
<dbReference type="PANTHER" id="PTHR31744">
    <property type="entry name" value="PROTEIN CUP-SHAPED COTYLEDON 2-RELATED"/>
    <property type="match status" value="1"/>
</dbReference>
<proteinExistence type="predicted"/>
<accession>A0AA35Y9V1</accession>
<evidence type="ECO:0000259" key="5">
    <source>
        <dbReference type="PROSITE" id="PS51005"/>
    </source>
</evidence>
<evidence type="ECO:0000256" key="4">
    <source>
        <dbReference type="ARBA" id="ARBA00023242"/>
    </source>
</evidence>
<dbReference type="InterPro" id="IPR003441">
    <property type="entry name" value="NAC-dom"/>
</dbReference>
<keyword evidence="3" id="KW-0804">Transcription</keyword>
<gene>
    <name evidence="6" type="ORF">LSALG_LOCUS4757</name>
</gene>
<sequence>MLFNVLFNMLFTSHVSYSSLYKSSTLTVLFRAFLTLSHHPHYILRLTQPPSSIASLVYRDPHAFCPSVHTLVVKRACALCPGFRFKPTDVELAMYYLKKKLLGKKLHPEVIAEINIYDFSPWDLPAKSILSGDLEWYFFCSQSKKYSSGTRTNRATETGYWKGTGKDR</sequence>
<evidence type="ECO:0000256" key="3">
    <source>
        <dbReference type="ARBA" id="ARBA00023163"/>
    </source>
</evidence>
<dbReference type="PROSITE" id="PS51005">
    <property type="entry name" value="NAC"/>
    <property type="match status" value="1"/>
</dbReference>
<protein>
    <recommendedName>
        <fullName evidence="5">NAC domain-containing protein</fullName>
    </recommendedName>
</protein>
<dbReference type="EMBL" id="OX465086">
    <property type="protein sequence ID" value="CAI9264091.1"/>
    <property type="molecule type" value="Genomic_DNA"/>
</dbReference>
<reference evidence="6" key="1">
    <citation type="submission" date="2023-04" db="EMBL/GenBank/DDBJ databases">
        <authorList>
            <person name="Vijverberg K."/>
            <person name="Xiong W."/>
            <person name="Schranz E."/>
        </authorList>
    </citation>
    <scope>NUCLEOTIDE SEQUENCE</scope>
</reference>
<evidence type="ECO:0000313" key="7">
    <source>
        <dbReference type="Proteomes" id="UP001177003"/>
    </source>
</evidence>
<keyword evidence="1" id="KW-0805">Transcription regulation</keyword>
<dbReference type="SUPFAM" id="SSF101941">
    <property type="entry name" value="NAC domain"/>
    <property type="match status" value="1"/>
</dbReference>
<evidence type="ECO:0000313" key="6">
    <source>
        <dbReference type="EMBL" id="CAI9264091.1"/>
    </source>
</evidence>
<dbReference type="GO" id="GO:0006355">
    <property type="term" value="P:regulation of DNA-templated transcription"/>
    <property type="evidence" value="ECO:0007669"/>
    <property type="project" value="InterPro"/>
</dbReference>
<dbReference type="PANTHER" id="PTHR31744:SF232">
    <property type="entry name" value="TRANSCRIPTION FACTOR NAM FAMILY"/>
    <property type="match status" value="1"/>
</dbReference>
<evidence type="ECO:0000256" key="1">
    <source>
        <dbReference type="ARBA" id="ARBA00023015"/>
    </source>
</evidence>
<organism evidence="6 7">
    <name type="scientific">Lactuca saligna</name>
    <name type="common">Willowleaf lettuce</name>
    <dbReference type="NCBI Taxonomy" id="75948"/>
    <lineage>
        <taxon>Eukaryota</taxon>
        <taxon>Viridiplantae</taxon>
        <taxon>Streptophyta</taxon>
        <taxon>Embryophyta</taxon>
        <taxon>Tracheophyta</taxon>
        <taxon>Spermatophyta</taxon>
        <taxon>Magnoliopsida</taxon>
        <taxon>eudicotyledons</taxon>
        <taxon>Gunneridae</taxon>
        <taxon>Pentapetalae</taxon>
        <taxon>asterids</taxon>
        <taxon>campanulids</taxon>
        <taxon>Asterales</taxon>
        <taxon>Asteraceae</taxon>
        <taxon>Cichorioideae</taxon>
        <taxon>Cichorieae</taxon>
        <taxon>Lactucinae</taxon>
        <taxon>Lactuca</taxon>
    </lineage>
</organism>
<dbReference type="GO" id="GO:0003677">
    <property type="term" value="F:DNA binding"/>
    <property type="evidence" value="ECO:0007669"/>
    <property type="project" value="UniProtKB-KW"/>
</dbReference>
<dbReference type="AlphaFoldDB" id="A0AA35Y9V1"/>
<keyword evidence="2" id="KW-0238">DNA-binding</keyword>